<sequence length="188" mass="22003">MKDIYVSKSDEDLMSLLINEDSLALETLFNRYYPALCKFTSIYIRDFSKAEELVADLFVKLWDKRNDLQIKSIKKYLFASAKNLSFNEIQRVKLNTLSLNDQEDYLNYPDVYLNPHDLLASRESYTEIISLINLLPERQREVLLMSRIDMLEKNMISEMLGISVRTVETLLYQAVKSFRQLAADRPAI</sequence>
<dbReference type="InterPro" id="IPR013249">
    <property type="entry name" value="RNA_pol_sigma70_r4_t2"/>
</dbReference>
<evidence type="ECO:0000259" key="6">
    <source>
        <dbReference type="Pfam" id="PF08281"/>
    </source>
</evidence>
<dbReference type="Pfam" id="PF04542">
    <property type="entry name" value="Sigma70_r2"/>
    <property type="match status" value="1"/>
</dbReference>
<evidence type="ECO:0000256" key="3">
    <source>
        <dbReference type="ARBA" id="ARBA00023082"/>
    </source>
</evidence>
<accession>A0A1G6ZGT8</accession>
<dbReference type="InterPro" id="IPR013325">
    <property type="entry name" value="RNA_pol_sigma_r2"/>
</dbReference>
<keyword evidence="8" id="KW-1185">Reference proteome</keyword>
<evidence type="ECO:0000256" key="2">
    <source>
        <dbReference type="ARBA" id="ARBA00023015"/>
    </source>
</evidence>
<gene>
    <name evidence="7" type="ORF">SAMN04488024_110108</name>
</gene>
<keyword evidence="3" id="KW-0731">Sigma factor</keyword>
<dbReference type="PANTHER" id="PTHR43133:SF46">
    <property type="entry name" value="RNA POLYMERASE SIGMA-70 FACTOR ECF SUBFAMILY"/>
    <property type="match status" value="1"/>
</dbReference>
<dbReference type="EMBL" id="FMZH01000010">
    <property type="protein sequence ID" value="SDE01868.1"/>
    <property type="molecule type" value="Genomic_DNA"/>
</dbReference>
<dbReference type="GO" id="GO:0016987">
    <property type="term" value="F:sigma factor activity"/>
    <property type="evidence" value="ECO:0007669"/>
    <property type="project" value="UniProtKB-KW"/>
</dbReference>
<evidence type="ECO:0000256" key="1">
    <source>
        <dbReference type="ARBA" id="ARBA00010641"/>
    </source>
</evidence>
<dbReference type="InterPro" id="IPR014284">
    <property type="entry name" value="RNA_pol_sigma-70_dom"/>
</dbReference>
<protein>
    <submittedName>
        <fullName evidence="7">RNA polymerase sigma-70 factor, ECF subfamily</fullName>
    </submittedName>
</protein>
<name>A0A1G6ZGT8_9SPHI</name>
<dbReference type="SUPFAM" id="SSF88659">
    <property type="entry name" value="Sigma3 and sigma4 domains of RNA polymerase sigma factors"/>
    <property type="match status" value="1"/>
</dbReference>
<dbReference type="NCBIfam" id="TIGR02937">
    <property type="entry name" value="sigma70-ECF"/>
    <property type="match status" value="1"/>
</dbReference>
<dbReference type="Gene3D" id="1.10.10.10">
    <property type="entry name" value="Winged helix-like DNA-binding domain superfamily/Winged helix DNA-binding domain"/>
    <property type="match status" value="1"/>
</dbReference>
<dbReference type="InterPro" id="IPR013324">
    <property type="entry name" value="RNA_pol_sigma_r3/r4-like"/>
</dbReference>
<reference evidence="8" key="1">
    <citation type="submission" date="2016-10" db="EMBL/GenBank/DDBJ databases">
        <authorList>
            <person name="Varghese N."/>
            <person name="Submissions S."/>
        </authorList>
    </citation>
    <scope>NUCLEOTIDE SEQUENCE [LARGE SCALE GENOMIC DNA]</scope>
    <source>
        <strain evidence="8">DSM 18609</strain>
    </source>
</reference>
<keyword evidence="2" id="KW-0805">Transcription regulation</keyword>
<dbReference type="GO" id="GO:0003677">
    <property type="term" value="F:DNA binding"/>
    <property type="evidence" value="ECO:0007669"/>
    <property type="project" value="InterPro"/>
</dbReference>
<dbReference type="Proteomes" id="UP000199455">
    <property type="component" value="Unassembled WGS sequence"/>
</dbReference>
<evidence type="ECO:0000256" key="4">
    <source>
        <dbReference type="ARBA" id="ARBA00023163"/>
    </source>
</evidence>
<dbReference type="GO" id="GO:0006352">
    <property type="term" value="P:DNA-templated transcription initiation"/>
    <property type="evidence" value="ECO:0007669"/>
    <property type="project" value="InterPro"/>
</dbReference>
<feature type="domain" description="RNA polymerase sigma factor 70 region 4 type 2" evidence="6">
    <location>
        <begin position="127"/>
        <end position="176"/>
    </location>
</feature>
<dbReference type="Gene3D" id="1.10.1740.10">
    <property type="match status" value="1"/>
</dbReference>
<dbReference type="PANTHER" id="PTHR43133">
    <property type="entry name" value="RNA POLYMERASE ECF-TYPE SIGMA FACTO"/>
    <property type="match status" value="1"/>
</dbReference>
<dbReference type="STRING" id="390242.SAMN04488024_110108"/>
<feature type="domain" description="RNA polymerase sigma-70 region 2" evidence="5">
    <location>
        <begin position="28"/>
        <end position="91"/>
    </location>
</feature>
<proteinExistence type="inferred from homology"/>
<keyword evidence="4" id="KW-0804">Transcription</keyword>
<organism evidence="7 8">
    <name type="scientific">Pedobacter soli</name>
    <dbReference type="NCBI Taxonomy" id="390242"/>
    <lineage>
        <taxon>Bacteria</taxon>
        <taxon>Pseudomonadati</taxon>
        <taxon>Bacteroidota</taxon>
        <taxon>Sphingobacteriia</taxon>
        <taxon>Sphingobacteriales</taxon>
        <taxon>Sphingobacteriaceae</taxon>
        <taxon>Pedobacter</taxon>
    </lineage>
</organism>
<dbReference type="SUPFAM" id="SSF88946">
    <property type="entry name" value="Sigma2 domain of RNA polymerase sigma factors"/>
    <property type="match status" value="1"/>
</dbReference>
<evidence type="ECO:0000313" key="8">
    <source>
        <dbReference type="Proteomes" id="UP000199455"/>
    </source>
</evidence>
<dbReference type="InterPro" id="IPR007627">
    <property type="entry name" value="RNA_pol_sigma70_r2"/>
</dbReference>
<dbReference type="Pfam" id="PF08281">
    <property type="entry name" value="Sigma70_r4_2"/>
    <property type="match status" value="1"/>
</dbReference>
<dbReference type="InterPro" id="IPR036388">
    <property type="entry name" value="WH-like_DNA-bd_sf"/>
</dbReference>
<evidence type="ECO:0000313" key="7">
    <source>
        <dbReference type="EMBL" id="SDE01868.1"/>
    </source>
</evidence>
<evidence type="ECO:0000259" key="5">
    <source>
        <dbReference type="Pfam" id="PF04542"/>
    </source>
</evidence>
<comment type="similarity">
    <text evidence="1">Belongs to the sigma-70 factor family. ECF subfamily.</text>
</comment>
<dbReference type="InterPro" id="IPR039425">
    <property type="entry name" value="RNA_pol_sigma-70-like"/>
</dbReference>
<dbReference type="CDD" id="cd06171">
    <property type="entry name" value="Sigma70_r4"/>
    <property type="match status" value="1"/>
</dbReference>
<dbReference type="AlphaFoldDB" id="A0A1G6ZGT8"/>
<dbReference type="RefSeq" id="WP_090771576.1">
    <property type="nucleotide sequence ID" value="NZ_FMZH01000010.1"/>
</dbReference>